<accession>A0ABM1M3W8</accession>
<gene>
    <name evidence="8" type="primary">LOC108557313</name>
</gene>
<dbReference type="CDD" id="cd01202">
    <property type="entry name" value="PTB_FRS2"/>
    <property type="match status" value="1"/>
</dbReference>
<dbReference type="Pfam" id="PF02174">
    <property type="entry name" value="IRS"/>
    <property type="match status" value="1"/>
</dbReference>
<protein>
    <submittedName>
        <fullName evidence="8">Fibroblast growth factor receptor substrate 2-like</fullName>
    </submittedName>
</protein>
<dbReference type="Gene3D" id="2.30.29.30">
    <property type="entry name" value="Pleckstrin-homology domain (PH domain)/Phosphotyrosine-binding domain (PTB)"/>
    <property type="match status" value="1"/>
</dbReference>
<keyword evidence="3" id="KW-0519">Myristate</keyword>
<dbReference type="RefSeq" id="XP_017769268.1">
    <property type="nucleotide sequence ID" value="XM_017913779.1"/>
</dbReference>
<name>A0ABM1M3W8_NICVS</name>
<evidence type="ECO:0000256" key="2">
    <source>
        <dbReference type="ARBA" id="ARBA00022553"/>
    </source>
</evidence>
<dbReference type="PANTHER" id="PTHR21258:SF55">
    <property type="entry name" value="FI23523P1"/>
    <property type="match status" value="1"/>
</dbReference>
<dbReference type="PANTHER" id="PTHR21258">
    <property type="entry name" value="DOCKING PROTEIN RELATED"/>
    <property type="match status" value="1"/>
</dbReference>
<dbReference type="InterPro" id="IPR011993">
    <property type="entry name" value="PH-like_dom_sf"/>
</dbReference>
<keyword evidence="7" id="KW-1185">Reference proteome</keyword>
<evidence type="ECO:0000313" key="7">
    <source>
        <dbReference type="Proteomes" id="UP000695000"/>
    </source>
</evidence>
<dbReference type="SMART" id="SM01244">
    <property type="entry name" value="IRS"/>
    <property type="match status" value="1"/>
</dbReference>
<evidence type="ECO:0000256" key="4">
    <source>
        <dbReference type="ARBA" id="ARBA00023136"/>
    </source>
</evidence>
<dbReference type="InterPro" id="IPR002404">
    <property type="entry name" value="IRS_PTB"/>
</dbReference>
<sequence>MGCVNSKDINDAHPNMFQVVNLDATYHAMSAGRLELTDTELILHQRGKAPTKWPLRCLRKYGFDSQIFTFECGRRSATGPGIYAFRCRKAERLFNMLQHYIQDRNLNDDFNFGDLLPQVQRRPPPEGYLNPTIRPTLSRPGSMNSNGPISPISVTTLEHNNNKRNSIEHAYLNTMAMEDNIASYINLDAEMQEPTTSLYVNINADNKQNPESEDHKHNYANVDEMKPLDTPVPTTPTSIYLTVKEVNYIELDLGKNEPKPPKPQPDCVPKSSKSYVVIDFDRTNALSHSTNPHIEIEEGSRKTRHNSTICDTIGHRNSISD</sequence>
<evidence type="ECO:0000256" key="5">
    <source>
        <dbReference type="ARBA" id="ARBA00023288"/>
    </source>
</evidence>
<reference evidence="8" key="1">
    <citation type="submission" date="2025-08" db="UniProtKB">
        <authorList>
            <consortium name="RefSeq"/>
        </authorList>
    </citation>
    <scope>IDENTIFICATION</scope>
    <source>
        <tissue evidence="8">Whole Larva</tissue>
    </source>
</reference>
<dbReference type="InterPro" id="IPR050996">
    <property type="entry name" value="Docking_Protein_DOK"/>
</dbReference>
<evidence type="ECO:0000259" key="6">
    <source>
        <dbReference type="PROSITE" id="PS51064"/>
    </source>
</evidence>
<proteinExistence type="predicted"/>
<organism evidence="7 8">
    <name type="scientific">Nicrophorus vespilloides</name>
    <name type="common">Boreal carrion beetle</name>
    <dbReference type="NCBI Taxonomy" id="110193"/>
    <lineage>
        <taxon>Eukaryota</taxon>
        <taxon>Metazoa</taxon>
        <taxon>Ecdysozoa</taxon>
        <taxon>Arthropoda</taxon>
        <taxon>Hexapoda</taxon>
        <taxon>Insecta</taxon>
        <taxon>Pterygota</taxon>
        <taxon>Neoptera</taxon>
        <taxon>Endopterygota</taxon>
        <taxon>Coleoptera</taxon>
        <taxon>Polyphaga</taxon>
        <taxon>Staphyliniformia</taxon>
        <taxon>Silphidae</taxon>
        <taxon>Nicrophorinae</taxon>
        <taxon>Nicrophorus</taxon>
    </lineage>
</organism>
<dbReference type="SUPFAM" id="SSF50729">
    <property type="entry name" value="PH domain-like"/>
    <property type="match status" value="1"/>
</dbReference>
<evidence type="ECO:0000256" key="1">
    <source>
        <dbReference type="ARBA" id="ARBA00004370"/>
    </source>
</evidence>
<feature type="domain" description="IRS-type PTB" evidence="6">
    <location>
        <begin position="9"/>
        <end position="111"/>
    </location>
</feature>
<keyword evidence="5" id="KW-0449">Lipoprotein</keyword>
<evidence type="ECO:0000313" key="8">
    <source>
        <dbReference type="RefSeq" id="XP_017769268.1"/>
    </source>
</evidence>
<evidence type="ECO:0000256" key="3">
    <source>
        <dbReference type="ARBA" id="ARBA00022707"/>
    </source>
</evidence>
<keyword evidence="4" id="KW-0472">Membrane</keyword>
<dbReference type="PROSITE" id="PS51064">
    <property type="entry name" value="IRS_PTB"/>
    <property type="match status" value="1"/>
</dbReference>
<keyword evidence="2" id="KW-0597">Phosphoprotein</keyword>
<dbReference type="SMART" id="SM00310">
    <property type="entry name" value="PTBI"/>
    <property type="match status" value="1"/>
</dbReference>
<dbReference type="GeneID" id="108557313"/>
<comment type="subcellular location">
    <subcellularLocation>
        <location evidence="1">Membrane</location>
    </subcellularLocation>
</comment>
<dbReference type="Proteomes" id="UP000695000">
    <property type="component" value="Unplaced"/>
</dbReference>
<dbReference type="InterPro" id="IPR038742">
    <property type="entry name" value="FRS2_PTB"/>
</dbReference>